<dbReference type="InterPro" id="IPR010432">
    <property type="entry name" value="RDD"/>
</dbReference>
<organism evidence="8 9">
    <name type="scientific">Eisenbergiella tayi</name>
    <dbReference type="NCBI Taxonomy" id="1432052"/>
    <lineage>
        <taxon>Bacteria</taxon>
        <taxon>Bacillati</taxon>
        <taxon>Bacillota</taxon>
        <taxon>Clostridia</taxon>
        <taxon>Lachnospirales</taxon>
        <taxon>Lachnospiraceae</taxon>
        <taxon>Eisenbergiella</taxon>
    </lineage>
</organism>
<sequence length="362" mass="41476">MSVYINPIANGITVSLMIIYLAFIPVLIYQYRKNGTFLVRKNIVLASFAVYMITAFFMTLLPLPSIEAVKNMAPIRANYHPFLFVKTFLNESGFIWNEMGTWFRAFCSPSFYTVAFNVLLTLPFGVYLRKYFNKGLFQTAVLGFLLSFFYEATQYTGVWWIYPHAFRYPDVDDLIVNTLGTVIGFYAAGLFDKLLPDPMKDKSLKTEYASLLRRLVSLLIDSIFVNIVYELLRVVVLLAAGKKENTIDIVLYLISVVIIFILIPCISKKKRTFGMTILKLALRDGKGNVPRLSGIIMHNLFIAFWLNVAVNIIGMIDNAWIIIFLQLVVLGFAAALLIISIKNKRVTYFWEKFFDTYMKADI</sequence>
<feature type="transmembrane region" description="Helical" evidence="5">
    <location>
        <begin position="140"/>
        <end position="162"/>
    </location>
</feature>
<feature type="transmembrane region" description="Helical" evidence="5">
    <location>
        <begin position="211"/>
        <end position="229"/>
    </location>
</feature>
<feature type="domain" description="RDD" evidence="7">
    <location>
        <begin position="208"/>
        <end position="326"/>
    </location>
</feature>
<dbReference type="GO" id="GO:0016020">
    <property type="term" value="C:membrane"/>
    <property type="evidence" value="ECO:0007669"/>
    <property type="project" value="UniProtKB-SubCell"/>
</dbReference>
<dbReference type="Pfam" id="PF04892">
    <property type="entry name" value="VanZ"/>
    <property type="match status" value="1"/>
</dbReference>
<dbReference type="EMBL" id="MCGI01000004">
    <property type="protein sequence ID" value="ODM09652.1"/>
    <property type="molecule type" value="Genomic_DNA"/>
</dbReference>
<evidence type="ECO:0000259" key="6">
    <source>
        <dbReference type="Pfam" id="PF04892"/>
    </source>
</evidence>
<feature type="transmembrane region" description="Helical" evidence="5">
    <location>
        <begin position="249"/>
        <end position="267"/>
    </location>
</feature>
<dbReference type="PANTHER" id="PTHR36834">
    <property type="entry name" value="MEMBRANE PROTEIN-RELATED"/>
    <property type="match status" value="1"/>
</dbReference>
<evidence type="ECO:0000256" key="5">
    <source>
        <dbReference type="SAM" id="Phobius"/>
    </source>
</evidence>
<keyword evidence="3 5" id="KW-1133">Transmembrane helix</keyword>
<protein>
    <submittedName>
        <fullName evidence="8">VanZ like family protein</fullName>
    </submittedName>
</protein>
<gene>
    <name evidence="8" type="ORF">BEH84_04019</name>
</gene>
<feature type="transmembrane region" description="Helical" evidence="5">
    <location>
        <begin position="109"/>
        <end position="128"/>
    </location>
</feature>
<keyword evidence="2 5" id="KW-0812">Transmembrane</keyword>
<dbReference type="PANTHER" id="PTHR36834:SF1">
    <property type="entry name" value="INTEGRAL MEMBRANE PROTEIN"/>
    <property type="match status" value="1"/>
</dbReference>
<comment type="caution">
    <text evidence="8">The sequence shown here is derived from an EMBL/GenBank/DDBJ whole genome shotgun (WGS) entry which is preliminary data.</text>
</comment>
<reference evidence="8 9" key="1">
    <citation type="submission" date="2016-07" db="EMBL/GenBank/DDBJ databases">
        <title>Characterization of isolates of Eisenbergiella tayi derived from blood cultures, using whole genome sequencing.</title>
        <authorList>
            <person name="Burdz T."/>
            <person name="Wiebe D."/>
            <person name="Huynh C."/>
            <person name="Bernard K."/>
        </authorList>
    </citation>
    <scope>NUCLEOTIDE SEQUENCE [LARGE SCALE GENOMIC DNA]</scope>
    <source>
        <strain evidence="8 9">NML 120489</strain>
    </source>
</reference>
<feature type="domain" description="VanZ-like" evidence="6">
    <location>
        <begin position="48"/>
        <end position="190"/>
    </location>
</feature>
<evidence type="ECO:0000256" key="1">
    <source>
        <dbReference type="ARBA" id="ARBA00004141"/>
    </source>
</evidence>
<accession>A0A1E3ALQ1</accession>
<dbReference type="GeneID" id="93301984"/>
<comment type="subcellular location">
    <subcellularLocation>
        <location evidence="1">Membrane</location>
        <topology evidence="1">Multi-pass membrane protein</topology>
    </subcellularLocation>
</comment>
<feature type="transmembrane region" description="Helical" evidence="5">
    <location>
        <begin position="43"/>
        <end position="63"/>
    </location>
</feature>
<dbReference type="RefSeq" id="WP_069158150.1">
    <property type="nucleotide sequence ID" value="NZ_JBKXXQ010000038.1"/>
</dbReference>
<evidence type="ECO:0000313" key="9">
    <source>
        <dbReference type="Proteomes" id="UP000095003"/>
    </source>
</evidence>
<feature type="transmembrane region" description="Helical" evidence="5">
    <location>
        <begin position="174"/>
        <end position="191"/>
    </location>
</feature>
<dbReference type="InterPro" id="IPR006976">
    <property type="entry name" value="VanZ-like"/>
</dbReference>
<evidence type="ECO:0000256" key="3">
    <source>
        <dbReference type="ARBA" id="ARBA00022989"/>
    </source>
</evidence>
<dbReference type="InterPro" id="IPR053150">
    <property type="entry name" value="Teicoplanin_resist-assoc"/>
</dbReference>
<feature type="transmembrane region" description="Helical" evidence="5">
    <location>
        <begin position="12"/>
        <end position="31"/>
    </location>
</feature>
<feature type="transmembrane region" description="Helical" evidence="5">
    <location>
        <begin position="288"/>
        <end position="313"/>
    </location>
</feature>
<evidence type="ECO:0000313" key="8">
    <source>
        <dbReference type="EMBL" id="ODM09652.1"/>
    </source>
</evidence>
<dbReference type="Pfam" id="PF06271">
    <property type="entry name" value="RDD"/>
    <property type="match status" value="1"/>
</dbReference>
<dbReference type="Proteomes" id="UP000095003">
    <property type="component" value="Unassembled WGS sequence"/>
</dbReference>
<keyword evidence="4 5" id="KW-0472">Membrane</keyword>
<name>A0A1E3ALQ1_9FIRM</name>
<dbReference type="AlphaFoldDB" id="A0A1E3ALQ1"/>
<evidence type="ECO:0000259" key="7">
    <source>
        <dbReference type="Pfam" id="PF06271"/>
    </source>
</evidence>
<evidence type="ECO:0000256" key="2">
    <source>
        <dbReference type="ARBA" id="ARBA00022692"/>
    </source>
</evidence>
<proteinExistence type="predicted"/>
<feature type="transmembrane region" description="Helical" evidence="5">
    <location>
        <begin position="319"/>
        <end position="339"/>
    </location>
</feature>
<evidence type="ECO:0000256" key="4">
    <source>
        <dbReference type="ARBA" id="ARBA00023136"/>
    </source>
</evidence>